<evidence type="ECO:0000259" key="1">
    <source>
        <dbReference type="Pfam" id="PF00082"/>
    </source>
</evidence>
<comment type="caution">
    <text evidence="2">The sequence shown here is derived from an EMBL/GenBank/DDBJ whole genome shotgun (WGS) entry which is preliminary data.</text>
</comment>
<organism evidence="2">
    <name type="scientific">Salmonella enterica</name>
    <name type="common">Salmonella choleraesuis</name>
    <dbReference type="NCBI Taxonomy" id="28901"/>
    <lineage>
        <taxon>Bacteria</taxon>
        <taxon>Pseudomonadati</taxon>
        <taxon>Pseudomonadota</taxon>
        <taxon>Gammaproteobacteria</taxon>
        <taxon>Enterobacterales</taxon>
        <taxon>Enterobacteriaceae</taxon>
        <taxon>Salmonella</taxon>
    </lineage>
</organism>
<accession>A0A764KSG9</accession>
<feature type="domain" description="Peptidase S8/S53" evidence="1">
    <location>
        <begin position="272"/>
        <end position="546"/>
    </location>
</feature>
<name>A0A764KSG9_SALER</name>
<proteinExistence type="predicted"/>
<reference evidence="2" key="2">
    <citation type="submission" date="2020-02" db="EMBL/GenBank/DDBJ databases">
        <authorList>
            <consortium name="NCBI Pathogen Detection Project"/>
        </authorList>
    </citation>
    <scope>NUCLEOTIDE SEQUENCE</scope>
    <source>
        <strain evidence="2">MA.CK_99/00008881</strain>
    </source>
</reference>
<dbReference type="Gene3D" id="3.40.50.200">
    <property type="entry name" value="Peptidase S8/S53 domain"/>
    <property type="match status" value="1"/>
</dbReference>
<dbReference type="GO" id="GO:0006508">
    <property type="term" value="P:proteolysis"/>
    <property type="evidence" value="ECO:0007669"/>
    <property type="project" value="InterPro"/>
</dbReference>
<dbReference type="EMBL" id="DAAYNX010000002">
    <property type="protein sequence ID" value="HAG5001834.1"/>
    <property type="molecule type" value="Genomic_DNA"/>
</dbReference>
<dbReference type="InterPro" id="IPR034074">
    <property type="entry name" value="Y4bN_pept_dom"/>
</dbReference>
<dbReference type="AlphaFoldDB" id="A0A764KSG9"/>
<dbReference type="InterPro" id="IPR036852">
    <property type="entry name" value="Peptidase_S8/S53_dom_sf"/>
</dbReference>
<gene>
    <name evidence="2" type="ORF">G8387_000915</name>
</gene>
<dbReference type="Pfam" id="PF00082">
    <property type="entry name" value="Peptidase_S8"/>
    <property type="match status" value="1"/>
</dbReference>
<dbReference type="GO" id="GO:0004252">
    <property type="term" value="F:serine-type endopeptidase activity"/>
    <property type="evidence" value="ECO:0007669"/>
    <property type="project" value="InterPro"/>
</dbReference>
<reference evidence="2" key="1">
    <citation type="journal article" date="2018" name="Genome Biol.">
        <title>SKESA: strategic k-mer extension for scrupulous assemblies.</title>
        <authorList>
            <person name="Souvorov A."/>
            <person name="Agarwala R."/>
            <person name="Lipman D.J."/>
        </authorList>
    </citation>
    <scope>NUCLEOTIDE SEQUENCE</scope>
    <source>
        <strain evidence="2">MA.CK_99/00008881</strain>
    </source>
</reference>
<evidence type="ECO:0000313" key="2">
    <source>
        <dbReference type="EMBL" id="HAG5001834.1"/>
    </source>
</evidence>
<dbReference type="SUPFAM" id="SSF52743">
    <property type="entry name" value="Subtilisin-like"/>
    <property type="match status" value="1"/>
</dbReference>
<dbReference type="InterPro" id="IPR000209">
    <property type="entry name" value="Peptidase_S8/S53_dom"/>
</dbReference>
<sequence>MNKNNFLIGRGELLTYDVKGPRRPPMPKEVYTLREAQERLIPQIEITSKSLDSLPNMACPNDFAIAKFTLNPSFIARSYYPVSFLREAGLSSVGSRTVRIKPEKWKKKAQVTESSTTEIFVAGKRNAFRALPDLAESFLSGTDEAIDFARFEEITPYLSQERIISSKTENGGFYEVGIHLLPDNGRDVVQQSFLKYADSLNVEVYTKLTFVAGGLWFTPVKCSEEQLGKLSEFSFIRVIRPVPQLRGMRPMQRVSSINIPCVLPIAEPISSEPKVAILDGGLPAVHPLNKWIKSYRVLDDNAEDDEGGLAHGLAVTSAFLFGPISPKNAVQRPYSYVDNLRILDKNVEDEDPLELYRTLGFIEEVLLSRQYQFLNLSLGPDLPIEDTEVHAWTAVIDDLLSDGETFMTVAAGNNGGRDRESGNARIQVPSDCVNAVAIGAANSQDEKNWQRAEYSAFGPGRSPGIIKPDLTAFGGDIDGYFHVIAEGSSPVITPQMGTSFSAPYALRSAVGIRSIMGQELSPLAIKALLVHAANTNGHHVTEVGWGKIPENLNDIITSPDGVARIVYQGELKPGKYLRAPLPLPNGTLNGSISLSATFCYASATDPQDSASYTKAGLEVSFRPNEDKSKSEGQTNADSKGFFELKKYATESERRSDMGKWETVLHNSKNMRGSSLKNPVFDIHYNARDCGGMASKPEKIKYALIITVKASKHADLYNEILRAYNQILIPLQPQVSLPLNV</sequence>
<dbReference type="CDD" id="cd04847">
    <property type="entry name" value="Peptidases_S8_Subtilisin_like_2"/>
    <property type="match status" value="1"/>
</dbReference>
<dbReference type="RefSeq" id="WP_065356616.1">
    <property type="nucleotide sequence ID" value="NZ_CP050968.1"/>
</dbReference>
<protein>
    <submittedName>
        <fullName evidence="2">S8 family peptidase</fullName>
    </submittedName>
</protein>